<sequence>MPEFVPVTVVFDGKHYSVEVDQNAEYDELVTVLVDALAEHAGLDKTRNYDVALRGALRLKAGAVLEVAPSSGTGKIRNFRPA</sequence>
<protein>
    <submittedName>
        <fullName evidence="1">Uncharacterized protein</fullName>
    </submittedName>
</protein>
<evidence type="ECO:0000313" key="1">
    <source>
        <dbReference type="EMBL" id="MFC4108641.1"/>
    </source>
</evidence>
<gene>
    <name evidence="1" type="ORF">ACFOX0_22240</name>
</gene>
<dbReference type="RefSeq" id="WP_377549196.1">
    <property type="nucleotide sequence ID" value="NZ_JBHSBN010000017.1"/>
</dbReference>
<reference evidence="2" key="1">
    <citation type="journal article" date="2019" name="Int. J. Syst. Evol. Microbiol.">
        <title>The Global Catalogue of Microorganisms (GCM) 10K type strain sequencing project: providing services to taxonomists for standard genome sequencing and annotation.</title>
        <authorList>
            <consortium name="The Broad Institute Genomics Platform"/>
            <consortium name="The Broad Institute Genome Sequencing Center for Infectious Disease"/>
            <person name="Wu L."/>
            <person name="Ma J."/>
        </authorList>
    </citation>
    <scope>NUCLEOTIDE SEQUENCE [LARGE SCALE GENOMIC DNA]</scope>
    <source>
        <strain evidence="2">2902at01</strain>
    </source>
</reference>
<proteinExistence type="predicted"/>
<evidence type="ECO:0000313" key="2">
    <source>
        <dbReference type="Proteomes" id="UP001595868"/>
    </source>
</evidence>
<dbReference type="Proteomes" id="UP001595868">
    <property type="component" value="Unassembled WGS sequence"/>
</dbReference>
<keyword evidence="2" id="KW-1185">Reference proteome</keyword>
<accession>A0ABV8KSP0</accession>
<organism evidence="1 2">
    <name type="scientific">Micromonospora zhanjiangensis</name>
    <dbReference type="NCBI Taxonomy" id="1522057"/>
    <lineage>
        <taxon>Bacteria</taxon>
        <taxon>Bacillati</taxon>
        <taxon>Actinomycetota</taxon>
        <taxon>Actinomycetes</taxon>
        <taxon>Micromonosporales</taxon>
        <taxon>Micromonosporaceae</taxon>
        <taxon>Micromonospora</taxon>
    </lineage>
</organism>
<name>A0ABV8KSP0_9ACTN</name>
<comment type="caution">
    <text evidence="1">The sequence shown here is derived from an EMBL/GenBank/DDBJ whole genome shotgun (WGS) entry which is preliminary data.</text>
</comment>
<dbReference type="EMBL" id="JBHSBN010000017">
    <property type="protein sequence ID" value="MFC4108641.1"/>
    <property type="molecule type" value="Genomic_DNA"/>
</dbReference>